<reference evidence="4" key="1">
    <citation type="submission" date="2018-07" db="EMBL/GenBank/DDBJ databases">
        <authorList>
            <person name="Quirk P.G."/>
            <person name="Krulwich T.A."/>
        </authorList>
    </citation>
    <scope>NUCLEOTIDE SEQUENCE</scope>
    <source>
        <strain evidence="4">96224</strain>
    </source>
</reference>
<dbReference type="GO" id="GO:0005737">
    <property type="term" value="C:cytoplasm"/>
    <property type="evidence" value="ECO:0007669"/>
    <property type="project" value="TreeGrafter"/>
</dbReference>
<evidence type="ECO:0000256" key="1">
    <source>
        <dbReference type="PROSITE-ProRule" id="PRU00288"/>
    </source>
</evidence>
<dbReference type="CDD" id="cd08839">
    <property type="entry name" value="ArfGap_SMAP"/>
    <property type="match status" value="1"/>
</dbReference>
<dbReference type="GO" id="GO:0005096">
    <property type="term" value="F:GTPase activator activity"/>
    <property type="evidence" value="ECO:0007669"/>
    <property type="project" value="InterPro"/>
</dbReference>
<dbReference type="InterPro" id="IPR044732">
    <property type="entry name" value="ArfGAP_SMAP1-like"/>
</dbReference>
<organism evidence="4">
    <name type="scientific">Blumeria graminis f. sp. tritici 96224</name>
    <dbReference type="NCBI Taxonomy" id="1268274"/>
    <lineage>
        <taxon>Eukaryota</taxon>
        <taxon>Fungi</taxon>
        <taxon>Dikarya</taxon>
        <taxon>Ascomycota</taxon>
        <taxon>Pezizomycotina</taxon>
        <taxon>Leotiomycetes</taxon>
        <taxon>Erysiphales</taxon>
        <taxon>Erysiphaceae</taxon>
        <taxon>Blumeria</taxon>
    </lineage>
</organism>
<name>A0A381LDX9_BLUGR</name>
<dbReference type="PANTHER" id="PTHR45705:SF1">
    <property type="entry name" value="FI20236P1"/>
    <property type="match status" value="1"/>
</dbReference>
<keyword evidence="1" id="KW-0863">Zinc-finger</keyword>
<feature type="compositionally biased region" description="Polar residues" evidence="2">
    <location>
        <begin position="237"/>
        <end position="250"/>
    </location>
</feature>
<keyword evidence="1" id="KW-0479">Metal-binding</keyword>
<dbReference type="Gene3D" id="1.10.220.150">
    <property type="entry name" value="Arf GTPase activating protein"/>
    <property type="match status" value="1"/>
</dbReference>
<dbReference type="Pfam" id="PF01412">
    <property type="entry name" value="ArfGap"/>
    <property type="match status" value="1"/>
</dbReference>
<proteinExistence type="predicted"/>
<dbReference type="InterPro" id="IPR037278">
    <property type="entry name" value="ARFGAP/RecO"/>
</dbReference>
<dbReference type="PROSITE" id="PS50115">
    <property type="entry name" value="ARFGAP"/>
    <property type="match status" value="1"/>
</dbReference>
<protein>
    <submittedName>
        <fullName evidence="4">Bgt-546</fullName>
    </submittedName>
</protein>
<dbReference type="OrthoDB" id="10266696at2759"/>
<dbReference type="InterPro" id="IPR051718">
    <property type="entry name" value="ARF_GTPase-activating"/>
</dbReference>
<keyword evidence="1" id="KW-0862">Zinc</keyword>
<dbReference type="InterPro" id="IPR001164">
    <property type="entry name" value="ArfGAP_dom"/>
</dbReference>
<sequence length="553" mass="59108">MSRRTPNPAAERAAQNAQTIKSLLKLEGNKICADCKRNKHPRWASWNLGIFICIRCSGIHRGMGTHISRVKSVDLDAWTNEQLESVLKWGNSRANKYWESKLAAGHVPSDSKIENFIRTKYETKRWVMEGPIPDPSALEADEDEDVPLRLIKEKQDIERSTLQAAGPPQNRGASQIKRAQQSDLLEKDVNQSLEVNISHQNPIGTPPKPNPIPKQTKPADSLLGLEFFGSDSPPTARPSSAVQTPGTQSRPDLKQSILSLYATAPRAQPSPNPAAMATPLHSPAQRTSFGAMSDAFGSLSFAPQKSPAMATTTATNMSAKPSQKPSAFSNLGNIPNQNISNHASASTFNGGNFFNVNPVVQSTTQLSSDFSSISNFSAFDTGPVSPPANRASKTMDLSIGEVLSFTSQTPQTSTPSTAISSPLPQQKSVFNLSQTSPRKNIQSPTTNSTVWSTSDAWASSETWGSASKPSPKEQIGSIVSSTDGWGSSGDVNTTHEGVGNNQNSGKAPPVISTDEEFGGWSSAALAAPMSNALPPKPAASFAVSDDLFSNVWG</sequence>
<accession>A0A381LDX9</accession>
<feature type="region of interest" description="Disordered" evidence="2">
    <location>
        <begin position="405"/>
        <end position="515"/>
    </location>
</feature>
<evidence type="ECO:0000259" key="3">
    <source>
        <dbReference type="PROSITE" id="PS50115"/>
    </source>
</evidence>
<feature type="region of interest" description="Disordered" evidence="2">
    <location>
        <begin position="198"/>
        <end position="251"/>
    </location>
</feature>
<dbReference type="InterPro" id="IPR038508">
    <property type="entry name" value="ArfGAP_dom_sf"/>
</dbReference>
<dbReference type="SMART" id="SM00105">
    <property type="entry name" value="ArfGap"/>
    <property type="match status" value="1"/>
</dbReference>
<feature type="compositionally biased region" description="Polar residues" evidence="2">
    <location>
        <begin position="477"/>
        <end position="505"/>
    </location>
</feature>
<gene>
    <name evidence="4" type="ORF">BGT96224V2_LOCUS5040</name>
</gene>
<feature type="domain" description="Arf-GAP" evidence="3">
    <location>
        <begin position="17"/>
        <end position="127"/>
    </location>
</feature>
<dbReference type="FunFam" id="1.10.220.150:FF:000010">
    <property type="entry name" value="Stromal membrane-associated protein"/>
    <property type="match status" value="1"/>
</dbReference>
<dbReference type="SUPFAM" id="SSF57863">
    <property type="entry name" value="ArfGap/RecO-like zinc finger"/>
    <property type="match status" value="1"/>
</dbReference>
<evidence type="ECO:0000313" key="4">
    <source>
        <dbReference type="EMBL" id="SUZ11867.1"/>
    </source>
</evidence>
<dbReference type="EMBL" id="UIGY01000152">
    <property type="protein sequence ID" value="SUZ11867.1"/>
    <property type="molecule type" value="Genomic_DNA"/>
</dbReference>
<dbReference type="PANTHER" id="PTHR45705">
    <property type="entry name" value="FI20236P1"/>
    <property type="match status" value="1"/>
</dbReference>
<dbReference type="AlphaFoldDB" id="A0A381LDX9"/>
<dbReference type="PRINTS" id="PR00405">
    <property type="entry name" value="REVINTRACTNG"/>
</dbReference>
<evidence type="ECO:0000256" key="2">
    <source>
        <dbReference type="SAM" id="MobiDB-lite"/>
    </source>
</evidence>
<feature type="compositionally biased region" description="Low complexity" evidence="2">
    <location>
        <begin position="406"/>
        <end position="424"/>
    </location>
</feature>
<feature type="region of interest" description="Disordered" evidence="2">
    <location>
        <begin position="157"/>
        <end position="179"/>
    </location>
</feature>
<feature type="compositionally biased region" description="Polar residues" evidence="2">
    <location>
        <begin position="425"/>
        <end position="468"/>
    </location>
</feature>
<dbReference type="GO" id="GO:0008270">
    <property type="term" value="F:zinc ion binding"/>
    <property type="evidence" value="ECO:0007669"/>
    <property type="project" value="UniProtKB-KW"/>
</dbReference>